<dbReference type="InterPro" id="IPR003329">
    <property type="entry name" value="Cytidylyl_trans"/>
</dbReference>
<dbReference type="Pfam" id="PF02348">
    <property type="entry name" value="CTP_transf_3"/>
    <property type="match status" value="1"/>
</dbReference>
<dbReference type="EMBL" id="JAWXVI010000006">
    <property type="protein sequence ID" value="MDX6190088.1"/>
    <property type="molecule type" value="Genomic_DNA"/>
</dbReference>
<reference evidence="1 2" key="1">
    <citation type="submission" date="2023-11" db="EMBL/GenBank/DDBJ databases">
        <title>Unpublished Manusciprt.</title>
        <authorList>
            <person name="Saticioglu I.B."/>
            <person name="Ay H."/>
            <person name="Ajmi N."/>
            <person name="Altun S."/>
            <person name="Duman M."/>
        </authorList>
    </citation>
    <scope>NUCLEOTIDE SEQUENCE [LARGE SCALE GENOMIC DNA]</scope>
    <source>
        <strain evidence="1 2">Fl-318</strain>
    </source>
</reference>
<proteinExistence type="predicted"/>
<sequence>MKTIAIIPARGGSKRIPDKNIQIFGTLPLVVHSILYAQQNGSIIDEIYVSTDNAEIKKIALQFGAKVIDRPAAISGDLEPTVSALKHVLESIDSNDVENVILLQATNPLRPENLLAETFEAYQKENVDSLFTVTRNHQKFGKIINKKFTPFNYTIGQRSQDLEPLFFENGLLYITKASLILNDIIISENAFPFEVNHIFAQVDIDTENDFKYAQFIQALNQNEG</sequence>
<accession>A0ABU4RBX2</accession>
<organism evidence="1 2">
    <name type="scientific">Flavobacterium cupriresistens</name>
    <dbReference type="NCBI Taxonomy" id="2893885"/>
    <lineage>
        <taxon>Bacteria</taxon>
        <taxon>Pseudomonadati</taxon>
        <taxon>Bacteroidota</taxon>
        <taxon>Flavobacteriia</taxon>
        <taxon>Flavobacteriales</taxon>
        <taxon>Flavobacteriaceae</taxon>
        <taxon>Flavobacterium</taxon>
    </lineage>
</organism>
<dbReference type="Gene3D" id="3.90.550.10">
    <property type="entry name" value="Spore Coat Polysaccharide Biosynthesis Protein SpsA, Chain A"/>
    <property type="match status" value="1"/>
</dbReference>
<dbReference type="Proteomes" id="UP001273350">
    <property type="component" value="Unassembled WGS sequence"/>
</dbReference>
<evidence type="ECO:0000313" key="1">
    <source>
        <dbReference type="EMBL" id="MDX6190088.1"/>
    </source>
</evidence>
<dbReference type="EC" id="2.7.7.-" evidence="1"/>
<dbReference type="GO" id="GO:0016779">
    <property type="term" value="F:nucleotidyltransferase activity"/>
    <property type="evidence" value="ECO:0007669"/>
    <property type="project" value="UniProtKB-KW"/>
</dbReference>
<gene>
    <name evidence="1" type="ORF">SGQ83_12075</name>
</gene>
<evidence type="ECO:0000313" key="2">
    <source>
        <dbReference type="Proteomes" id="UP001273350"/>
    </source>
</evidence>
<name>A0ABU4RBX2_9FLAO</name>
<dbReference type="PANTHER" id="PTHR21485">
    <property type="entry name" value="HAD SUPERFAMILY MEMBERS CMAS AND KDSC"/>
    <property type="match status" value="1"/>
</dbReference>
<comment type="caution">
    <text evidence="1">The sequence shown here is derived from an EMBL/GenBank/DDBJ whole genome shotgun (WGS) entry which is preliminary data.</text>
</comment>
<dbReference type="PANTHER" id="PTHR21485:SF6">
    <property type="entry name" value="N-ACYLNEURAMINATE CYTIDYLYLTRANSFERASE-RELATED"/>
    <property type="match status" value="1"/>
</dbReference>
<dbReference type="InterPro" id="IPR050793">
    <property type="entry name" value="CMP-NeuNAc_synthase"/>
</dbReference>
<dbReference type="RefSeq" id="WP_230003272.1">
    <property type="nucleotide sequence ID" value="NZ_CP087134.1"/>
</dbReference>
<dbReference type="CDD" id="cd02513">
    <property type="entry name" value="CMP-NeuAc_Synthase"/>
    <property type="match status" value="1"/>
</dbReference>
<keyword evidence="1" id="KW-0548">Nucleotidyltransferase</keyword>
<keyword evidence="2" id="KW-1185">Reference proteome</keyword>
<dbReference type="InterPro" id="IPR029044">
    <property type="entry name" value="Nucleotide-diphossugar_trans"/>
</dbReference>
<keyword evidence="1" id="KW-0808">Transferase</keyword>
<dbReference type="SUPFAM" id="SSF53448">
    <property type="entry name" value="Nucleotide-diphospho-sugar transferases"/>
    <property type="match status" value="1"/>
</dbReference>
<protein>
    <submittedName>
        <fullName evidence="1">Acylneuraminate cytidylyltransferase family protein</fullName>
        <ecNumber evidence="1">2.7.7.-</ecNumber>
    </submittedName>
</protein>